<evidence type="ECO:0000313" key="1">
    <source>
        <dbReference type="EMBL" id="TXD89273.1"/>
    </source>
</evidence>
<keyword evidence="2" id="KW-1185">Reference proteome</keyword>
<evidence type="ECO:0000313" key="2">
    <source>
        <dbReference type="Proteomes" id="UP000321578"/>
    </source>
</evidence>
<name>A0A5C6ZGN0_9FLAO</name>
<organism evidence="1 2">
    <name type="scientific">Subsaximicrobium wynnwilliamsii</name>
    <dbReference type="NCBI Taxonomy" id="291179"/>
    <lineage>
        <taxon>Bacteria</taxon>
        <taxon>Pseudomonadati</taxon>
        <taxon>Bacteroidota</taxon>
        <taxon>Flavobacteriia</taxon>
        <taxon>Flavobacteriales</taxon>
        <taxon>Flavobacteriaceae</taxon>
        <taxon>Subsaximicrobium</taxon>
    </lineage>
</organism>
<dbReference type="OrthoDB" id="249246at2"/>
<dbReference type="Proteomes" id="UP000321578">
    <property type="component" value="Unassembled WGS sequence"/>
</dbReference>
<protein>
    <recommendedName>
        <fullName evidence="3">DUF1795 domain-containing protein</fullName>
    </recommendedName>
</protein>
<comment type="caution">
    <text evidence="1">The sequence shown here is derived from an EMBL/GenBank/DDBJ whole genome shotgun (WGS) entry which is preliminary data.</text>
</comment>
<accession>A0A5C6ZGN0</accession>
<dbReference type="RefSeq" id="WP_147086352.1">
    <property type="nucleotide sequence ID" value="NZ_VORM01000008.1"/>
</dbReference>
<reference evidence="1 2" key="1">
    <citation type="submission" date="2019-08" db="EMBL/GenBank/DDBJ databases">
        <title>Genomes of Subsaximicrobium wynnwilliamsii strains.</title>
        <authorList>
            <person name="Bowman J.P."/>
        </authorList>
    </citation>
    <scope>NUCLEOTIDE SEQUENCE [LARGE SCALE GENOMIC DNA]</scope>
    <source>
        <strain evidence="1 2">2-80-2</strain>
    </source>
</reference>
<proteinExistence type="predicted"/>
<gene>
    <name evidence="1" type="ORF">ESY86_09535</name>
</gene>
<sequence>MKSFAIILLTFFSFSFNTSFYSNLEYVKTDTQEILKTFKLYSGRLYIKLPSEFGLMSEEIKKVKYPTSDPKAITVCTNKESTINILLELSKKPLNQNRLPVILNQIQSEFSRIPEIQLENAEIQSVNEKDILVVEFISEAVDGRIYNLMFITNIDGYTFTSNFNCTIENMPKWKPIGKQILNSLKEV</sequence>
<dbReference type="AlphaFoldDB" id="A0A5C6ZGN0"/>
<dbReference type="EMBL" id="VORO01000008">
    <property type="protein sequence ID" value="TXD89273.1"/>
    <property type="molecule type" value="Genomic_DNA"/>
</dbReference>
<evidence type="ECO:0008006" key="3">
    <source>
        <dbReference type="Google" id="ProtNLM"/>
    </source>
</evidence>